<proteinExistence type="predicted"/>
<reference evidence="3" key="1">
    <citation type="submission" date="2024-06" db="EMBL/GenBank/DDBJ databases">
        <authorList>
            <person name="Sun Y."/>
        </authorList>
    </citation>
    <scope>NUCLEOTIDE SEQUENCE</scope>
    <source>
        <strain evidence="3">IGA1.0</strain>
    </source>
</reference>
<name>A0AAU7QKY9_9GAMM</name>
<evidence type="ECO:0000313" key="2">
    <source>
        <dbReference type="EMBL" id="XBS89406.1"/>
    </source>
</evidence>
<protein>
    <submittedName>
        <fullName evidence="3">Uncharacterized protein</fullName>
    </submittedName>
</protein>
<feature type="region of interest" description="Disordered" evidence="1">
    <location>
        <begin position="1"/>
        <end position="24"/>
    </location>
</feature>
<evidence type="ECO:0000313" key="3">
    <source>
        <dbReference type="EMBL" id="XBS89408.1"/>
    </source>
</evidence>
<evidence type="ECO:0000256" key="1">
    <source>
        <dbReference type="SAM" id="MobiDB-lite"/>
    </source>
</evidence>
<accession>A0AAU7QKY9</accession>
<dbReference type="RefSeq" id="WP_350015920.1">
    <property type="nucleotide sequence ID" value="NZ_CP157948.1"/>
</dbReference>
<dbReference type="EMBL" id="CP157948">
    <property type="protein sequence ID" value="XBS89406.1"/>
    <property type="molecule type" value="Genomic_DNA"/>
</dbReference>
<sequence length="89" mass="9031">MTAVLDGGATTATPDVERSDEAHAASATDALNLALAAMLAVATETSPQAARETVATALAEAALMLVRAICFMSRRTSPEIMTAALPTNA</sequence>
<dbReference type="AlphaFoldDB" id="A0AAU7QKY9"/>
<gene>
    <name evidence="2" type="ORF">ABNK63_13535</name>
    <name evidence="3" type="ORF">ABNK63_13545</name>
</gene>
<organism evidence="3">
    <name type="scientific">Rhodanobacter sp. IGA1.0</name>
    <dbReference type="NCBI Taxonomy" id="3158582"/>
    <lineage>
        <taxon>Bacteria</taxon>
        <taxon>Pseudomonadati</taxon>
        <taxon>Pseudomonadota</taxon>
        <taxon>Gammaproteobacteria</taxon>
        <taxon>Lysobacterales</taxon>
        <taxon>Rhodanobacteraceae</taxon>
        <taxon>Rhodanobacter</taxon>
    </lineage>
</organism>
<dbReference type="EMBL" id="CP157948">
    <property type="protein sequence ID" value="XBS89408.1"/>
    <property type="molecule type" value="Genomic_DNA"/>
</dbReference>